<dbReference type="PANTHER" id="PTHR30572:SF4">
    <property type="entry name" value="ABC TRANSPORTER PERMEASE YTRF"/>
    <property type="match status" value="1"/>
</dbReference>
<dbReference type="InterPro" id="IPR050250">
    <property type="entry name" value="Macrolide_Exporter_MacB"/>
</dbReference>
<dbReference type="Pfam" id="PF02687">
    <property type="entry name" value="FtsX"/>
    <property type="match status" value="1"/>
</dbReference>
<proteinExistence type="inferred from homology"/>
<reference evidence="10 11" key="1">
    <citation type="submission" date="2023-09" db="EMBL/GenBank/DDBJ databases">
        <authorList>
            <person name="Rey-Velasco X."/>
        </authorList>
    </citation>
    <scope>NUCLEOTIDE SEQUENCE [LARGE SCALE GENOMIC DNA]</scope>
    <source>
        <strain evidence="10 11">P117</strain>
    </source>
</reference>
<evidence type="ECO:0000256" key="6">
    <source>
        <dbReference type="ARBA" id="ARBA00038076"/>
    </source>
</evidence>
<feature type="domain" description="MacB-like periplasmic core" evidence="9">
    <location>
        <begin position="24"/>
        <end position="234"/>
    </location>
</feature>
<evidence type="ECO:0000256" key="7">
    <source>
        <dbReference type="SAM" id="Phobius"/>
    </source>
</evidence>
<evidence type="ECO:0000256" key="1">
    <source>
        <dbReference type="ARBA" id="ARBA00004651"/>
    </source>
</evidence>
<accession>A0ABU2ZVD0</accession>
<feature type="transmembrane region" description="Helical" evidence="7">
    <location>
        <begin position="274"/>
        <end position="297"/>
    </location>
</feature>
<comment type="subcellular location">
    <subcellularLocation>
        <location evidence="1">Cell membrane</location>
        <topology evidence="1">Multi-pass membrane protein</topology>
    </subcellularLocation>
</comment>
<comment type="caution">
    <text evidence="10">The sequence shown here is derived from an EMBL/GenBank/DDBJ whole genome shotgun (WGS) entry which is preliminary data.</text>
</comment>
<dbReference type="InterPro" id="IPR003838">
    <property type="entry name" value="ABC3_permease_C"/>
</dbReference>
<keyword evidence="5 7" id="KW-0472">Membrane</keyword>
<feature type="domain" description="ABC3 transporter permease C-terminal" evidence="8">
    <location>
        <begin position="279"/>
        <end position="390"/>
    </location>
</feature>
<feature type="transmembrane region" description="Helical" evidence="7">
    <location>
        <begin position="20"/>
        <end position="38"/>
    </location>
</feature>
<keyword evidence="4 7" id="KW-1133">Transmembrane helix</keyword>
<dbReference type="RefSeq" id="WP_311369882.1">
    <property type="nucleotide sequence ID" value="NZ_JAVRHX010000006.1"/>
</dbReference>
<evidence type="ECO:0000313" key="11">
    <source>
        <dbReference type="Proteomes" id="UP001253545"/>
    </source>
</evidence>
<dbReference type="EMBL" id="JAVRHX010000006">
    <property type="protein sequence ID" value="MDT0596360.1"/>
    <property type="molecule type" value="Genomic_DNA"/>
</dbReference>
<protein>
    <submittedName>
        <fullName evidence="10">FtsX-like permease family protein</fullName>
    </submittedName>
</protein>
<gene>
    <name evidence="10" type="ORF">RM552_16010</name>
</gene>
<dbReference type="Proteomes" id="UP001253545">
    <property type="component" value="Unassembled WGS sequence"/>
</dbReference>
<keyword evidence="2" id="KW-1003">Cell membrane</keyword>
<evidence type="ECO:0000256" key="4">
    <source>
        <dbReference type="ARBA" id="ARBA00022989"/>
    </source>
</evidence>
<feature type="transmembrane region" description="Helical" evidence="7">
    <location>
        <begin position="328"/>
        <end position="352"/>
    </location>
</feature>
<sequence>MYMHLIKMIWNRKRANGLIIAEVAIAFVVIFAVAVLSIRNYNLMQIPLGFEYDNMWRLQVMKSGAWDGSTDGETFQQIVAAVEQLPEVDNLSLLSNATFRNWTSTRSFQVDDKFVFYYMNFFDDRAANNFDMTLLEGRWFGPQDSNQNYDAVLVNKTFVEKFYPNGDVLGKNIVKIDPDEIDREQTEQIVVGVFDDFRQFGELVPQSPYVFFRVDAEQNKRNLGIEISLNPNVDEVFEQRLLTMLRGLAPEYSYSFTSWANSRDSQLRQTTTPLAIFGVIAAFLILMVAMGLFGVLWQNVSTRTHEIGLRRALGASASGIHRQIMSELIIVTLIGVLIAFIGLVQLPVLGVFQELDWSLFWLSFIAALVFMVSLSALCAFYPGKVATGYSPSEALHYE</sequence>
<comment type="similarity">
    <text evidence="6">Belongs to the ABC-4 integral membrane protein family.</text>
</comment>
<keyword evidence="11" id="KW-1185">Reference proteome</keyword>
<evidence type="ECO:0000259" key="8">
    <source>
        <dbReference type="Pfam" id="PF02687"/>
    </source>
</evidence>
<dbReference type="PANTHER" id="PTHR30572">
    <property type="entry name" value="MEMBRANE COMPONENT OF TRANSPORTER-RELATED"/>
    <property type="match status" value="1"/>
</dbReference>
<evidence type="ECO:0000256" key="5">
    <source>
        <dbReference type="ARBA" id="ARBA00023136"/>
    </source>
</evidence>
<evidence type="ECO:0000256" key="2">
    <source>
        <dbReference type="ARBA" id="ARBA00022475"/>
    </source>
</evidence>
<dbReference type="InterPro" id="IPR025857">
    <property type="entry name" value="MacB_PCD"/>
</dbReference>
<organism evidence="10 11">
    <name type="scientific">Glaciecola petra</name>
    <dbReference type="NCBI Taxonomy" id="3075602"/>
    <lineage>
        <taxon>Bacteria</taxon>
        <taxon>Pseudomonadati</taxon>
        <taxon>Pseudomonadota</taxon>
        <taxon>Gammaproteobacteria</taxon>
        <taxon>Alteromonadales</taxon>
        <taxon>Alteromonadaceae</taxon>
        <taxon>Glaciecola</taxon>
    </lineage>
</organism>
<evidence type="ECO:0000259" key="9">
    <source>
        <dbReference type="Pfam" id="PF12704"/>
    </source>
</evidence>
<keyword evidence="3 7" id="KW-0812">Transmembrane</keyword>
<name>A0ABU2ZVD0_9ALTE</name>
<feature type="transmembrane region" description="Helical" evidence="7">
    <location>
        <begin position="358"/>
        <end position="381"/>
    </location>
</feature>
<evidence type="ECO:0000313" key="10">
    <source>
        <dbReference type="EMBL" id="MDT0596360.1"/>
    </source>
</evidence>
<evidence type="ECO:0000256" key="3">
    <source>
        <dbReference type="ARBA" id="ARBA00022692"/>
    </source>
</evidence>
<dbReference type="Pfam" id="PF12704">
    <property type="entry name" value="MacB_PCD"/>
    <property type="match status" value="1"/>
</dbReference>